<dbReference type="Proteomes" id="UP001234297">
    <property type="component" value="Chromosome 9"/>
</dbReference>
<accession>A0ACC2KG61</accession>
<name>A0ACC2KG61_PERAE</name>
<proteinExistence type="predicted"/>
<reference evidence="1 2" key="1">
    <citation type="journal article" date="2022" name="Hortic Res">
        <title>A haplotype resolved chromosomal level avocado genome allows analysis of novel avocado genes.</title>
        <authorList>
            <person name="Nath O."/>
            <person name="Fletcher S.J."/>
            <person name="Hayward A."/>
            <person name="Shaw L.M."/>
            <person name="Masouleh A.K."/>
            <person name="Furtado A."/>
            <person name="Henry R.J."/>
            <person name="Mitter N."/>
        </authorList>
    </citation>
    <scope>NUCLEOTIDE SEQUENCE [LARGE SCALE GENOMIC DNA]</scope>
    <source>
        <strain evidence="2">cv. Hass</strain>
    </source>
</reference>
<evidence type="ECO:0000313" key="2">
    <source>
        <dbReference type="Proteomes" id="UP001234297"/>
    </source>
</evidence>
<comment type="caution">
    <text evidence="1">The sequence shown here is derived from an EMBL/GenBank/DDBJ whole genome shotgun (WGS) entry which is preliminary data.</text>
</comment>
<keyword evidence="2" id="KW-1185">Reference proteome</keyword>
<protein>
    <submittedName>
        <fullName evidence="1">Uncharacterized protein</fullName>
    </submittedName>
</protein>
<organism evidence="1 2">
    <name type="scientific">Persea americana</name>
    <name type="common">Avocado</name>
    <dbReference type="NCBI Taxonomy" id="3435"/>
    <lineage>
        <taxon>Eukaryota</taxon>
        <taxon>Viridiplantae</taxon>
        <taxon>Streptophyta</taxon>
        <taxon>Embryophyta</taxon>
        <taxon>Tracheophyta</taxon>
        <taxon>Spermatophyta</taxon>
        <taxon>Magnoliopsida</taxon>
        <taxon>Magnoliidae</taxon>
        <taxon>Laurales</taxon>
        <taxon>Lauraceae</taxon>
        <taxon>Persea</taxon>
    </lineage>
</organism>
<dbReference type="EMBL" id="CM056817">
    <property type="protein sequence ID" value="KAJ8620111.1"/>
    <property type="molecule type" value="Genomic_DNA"/>
</dbReference>
<sequence length="115" mass="13375">MLGNPFHCSALSRRSTARARPIDCRSRLLSRLQADLRFLWNHYMLEVLIDNKLEPYLLPVIQGSFQNFQVEIGKEIVDVTLIARRCTRRTEIRREKVGDSALEVVTDNKMVGNRF</sequence>
<gene>
    <name evidence="1" type="ORF">MRB53_028640</name>
</gene>
<evidence type="ECO:0000313" key="1">
    <source>
        <dbReference type="EMBL" id="KAJ8620111.1"/>
    </source>
</evidence>